<proteinExistence type="predicted"/>
<dbReference type="Proteomes" id="UP000250369">
    <property type="component" value="Unassembled WGS sequence"/>
</dbReference>
<evidence type="ECO:0008006" key="3">
    <source>
        <dbReference type="Google" id="ProtNLM"/>
    </source>
</evidence>
<organism evidence="1 2">
    <name type="scientific">Paenibacillus contaminans</name>
    <dbReference type="NCBI Taxonomy" id="450362"/>
    <lineage>
        <taxon>Bacteria</taxon>
        <taxon>Bacillati</taxon>
        <taxon>Bacillota</taxon>
        <taxon>Bacilli</taxon>
        <taxon>Bacillales</taxon>
        <taxon>Paenibacillaceae</taxon>
        <taxon>Paenibacillus</taxon>
    </lineage>
</organism>
<accession>A0A329MSY6</accession>
<sequence>MDKFLTYTKALEVTEKPLEAKVVKLGIGMDPLANIFPYLDVDSDTYTHLVKIGVGKTGTRKINGALNSSEGASHEKRRVDLRIYQDSRNIDRKLVQYYGNLLEQGMFWDQFDDLATSFQINRINDLFNASIANGEEFNGFFALAQEAGMVQNFDNTATKITSDNIYDILSALQVNTDGSEENGVFLMRRDTLSVVQKALRESSQEMIIATDDFGKQYKTFNGSKLIGVTGSTVELPDGSKQRIDYMPTFTFNGEVGTHSIIYMTIGRNNVHGLKGSKDPIVLLRNLNNIDAGEHPKIELEDMRGVVDKNGSSISVFEGLKLK</sequence>
<dbReference type="SUPFAM" id="SSF56563">
    <property type="entry name" value="Major capsid protein gp5"/>
    <property type="match status" value="1"/>
</dbReference>
<reference evidence="1 2" key="1">
    <citation type="journal article" date="2009" name="Int. J. Syst. Evol. Microbiol.">
        <title>Paenibacillus contaminans sp. nov., isolated from a contaminated laboratory plate.</title>
        <authorList>
            <person name="Chou J.H."/>
            <person name="Lee J.H."/>
            <person name="Lin M.C."/>
            <person name="Chang P.S."/>
            <person name="Arun A.B."/>
            <person name="Young C.C."/>
            <person name="Chen W.M."/>
        </authorList>
    </citation>
    <scope>NUCLEOTIDE SEQUENCE [LARGE SCALE GENOMIC DNA]</scope>
    <source>
        <strain evidence="1 2">CKOBP-6</strain>
    </source>
</reference>
<evidence type="ECO:0000313" key="1">
    <source>
        <dbReference type="EMBL" id="RAV22672.1"/>
    </source>
</evidence>
<evidence type="ECO:0000313" key="2">
    <source>
        <dbReference type="Proteomes" id="UP000250369"/>
    </source>
</evidence>
<dbReference type="AlphaFoldDB" id="A0A329MSY6"/>
<name>A0A329MSY6_9BACL</name>
<dbReference type="EMBL" id="QMFB01000001">
    <property type="protein sequence ID" value="RAV22672.1"/>
    <property type="molecule type" value="Genomic_DNA"/>
</dbReference>
<keyword evidence="2" id="KW-1185">Reference proteome</keyword>
<gene>
    <name evidence="1" type="ORF">DQG23_00175</name>
</gene>
<protein>
    <recommendedName>
        <fullName evidence="3">Phage capsid protein</fullName>
    </recommendedName>
</protein>
<comment type="caution">
    <text evidence="1">The sequence shown here is derived from an EMBL/GenBank/DDBJ whole genome shotgun (WGS) entry which is preliminary data.</text>
</comment>
<dbReference type="RefSeq" id="WP_113028783.1">
    <property type="nucleotide sequence ID" value="NZ_QMFB01000001.1"/>
</dbReference>